<dbReference type="GeneID" id="49321566"/>
<accession>A0AAP6S0Z4</accession>
<feature type="compositionally biased region" description="Polar residues" evidence="1">
    <location>
        <begin position="72"/>
        <end position="81"/>
    </location>
</feature>
<reference evidence="3 5" key="2">
    <citation type="submission" date="2018-09" db="EMBL/GenBank/DDBJ databases">
        <title>Phylogenetic diversity of Pectobacterium and Dickeya strains causing blackleg disease of potato in Morocco.</title>
        <authorList>
            <person name="Oulghazi S."/>
            <person name="Moumni M."/>
            <person name="Faure D."/>
        </authorList>
    </citation>
    <scope>NUCLEOTIDE SEQUENCE [LARGE SCALE GENOMIC DNA]</scope>
    <source>
        <strain evidence="3 5">S4.16.03.LID</strain>
    </source>
</reference>
<evidence type="ECO:0000313" key="5">
    <source>
        <dbReference type="Proteomes" id="UP000266633"/>
    </source>
</evidence>
<comment type="caution">
    <text evidence="2">The sequence shown here is derived from an EMBL/GenBank/DDBJ whole genome shotgun (WGS) entry which is preliminary data.</text>
</comment>
<dbReference type="AlphaFoldDB" id="A0AAP6S0Z4"/>
<gene>
    <name evidence="3" type="ORF">D5077_06335</name>
    <name evidence="2" type="ORF">DF213_08090</name>
</gene>
<evidence type="ECO:0000256" key="1">
    <source>
        <dbReference type="SAM" id="MobiDB-lite"/>
    </source>
</evidence>
<dbReference type="Proteomes" id="UP000266633">
    <property type="component" value="Unassembled WGS sequence"/>
</dbReference>
<evidence type="ECO:0000313" key="4">
    <source>
        <dbReference type="Proteomes" id="UP000245055"/>
    </source>
</evidence>
<dbReference type="EMBL" id="QZDO01000019">
    <property type="protein sequence ID" value="RJL75359.1"/>
    <property type="molecule type" value="Genomic_DNA"/>
</dbReference>
<proteinExistence type="predicted"/>
<protein>
    <submittedName>
        <fullName evidence="2">Uncharacterized protein</fullName>
    </submittedName>
</protein>
<dbReference type="RefSeq" id="WP_024105431.1">
    <property type="nucleotide sequence ID" value="NZ_CP031560.1"/>
</dbReference>
<organism evidence="2 4">
    <name type="scientific">Dickeya dianthicola</name>
    <dbReference type="NCBI Taxonomy" id="204039"/>
    <lineage>
        <taxon>Bacteria</taxon>
        <taxon>Pseudomonadati</taxon>
        <taxon>Pseudomonadota</taxon>
        <taxon>Gammaproteobacteria</taxon>
        <taxon>Enterobacterales</taxon>
        <taxon>Pectobacteriaceae</taxon>
        <taxon>Dickeya</taxon>
    </lineage>
</organism>
<keyword evidence="5" id="KW-1185">Reference proteome</keyword>
<evidence type="ECO:0000313" key="3">
    <source>
        <dbReference type="EMBL" id="RJL75359.1"/>
    </source>
</evidence>
<feature type="region of interest" description="Disordered" evidence="1">
    <location>
        <begin position="46"/>
        <end position="81"/>
    </location>
</feature>
<name>A0AAP6S0Z4_9GAMM</name>
<evidence type="ECO:0000313" key="2">
    <source>
        <dbReference type="EMBL" id="PWD74058.1"/>
    </source>
</evidence>
<dbReference type="Proteomes" id="UP000245055">
    <property type="component" value="Unassembled WGS sequence"/>
</dbReference>
<reference evidence="2 4" key="1">
    <citation type="submission" date="2018-05" db="EMBL/GenBank/DDBJ databases">
        <title>Genomic diversity of pathogens causing Blackleg of Potato in Pakistan.</title>
        <authorList>
            <person name="Sarfraz S."/>
            <person name="Riaz K."/>
            <person name="Oulghazi S."/>
            <person name="Cigna J."/>
            <person name="Sahi S.T."/>
            <person name="Khan S.H."/>
            <person name="Hameed A."/>
            <person name="Faure D."/>
        </authorList>
    </citation>
    <scope>NUCLEOTIDE SEQUENCE [LARGE SCALE GENOMIC DNA]</scope>
    <source>
        <strain evidence="2 4">SS70</strain>
    </source>
</reference>
<feature type="compositionally biased region" description="Basic and acidic residues" evidence="1">
    <location>
        <begin position="46"/>
        <end position="59"/>
    </location>
</feature>
<dbReference type="EMBL" id="QESZ01000011">
    <property type="protein sequence ID" value="PWD74058.1"/>
    <property type="molecule type" value="Genomic_DNA"/>
</dbReference>
<sequence length="103" mass="11481">MYRPARLWQIASVGSQGHRVAKAIDWLKMNDTATLRIEELAFGAPPKRDIDGLRRKADPEGGNAQPGEPKTGRNNQGRTVSLSDSSALLFRSFDVCFRNHDDE</sequence>